<dbReference type="Gene3D" id="3.40.50.300">
    <property type="entry name" value="P-loop containing nucleotide triphosphate hydrolases"/>
    <property type="match status" value="1"/>
</dbReference>
<keyword evidence="4 6" id="KW-0067">ATP-binding</keyword>
<sequence>MQNASNAPTEAAFEVNRVSKRYGSIVALDDVSLSFPRGSTTALIGSSGSGKSTLLRLLLGLEWPDRGEVKVDGHVLEKAQVLALRRRTGYVIQDGGLFPHLTALGNLGLLPYHLGWSRDRIRSRAEELAALTDLAQDVLERYPAELSGGQRQRVALMRGLMLNPDALLLDEPLGALDPIVRHELQDQLKSIFDQLGKTVIVVTHDVAEAAWLADRLVLMRNGKVVQDGRLEDLQQRPVDPFVTHFVQAQRTLQRPSA</sequence>
<evidence type="ECO:0000313" key="7">
    <source>
        <dbReference type="Proteomes" id="UP000267077"/>
    </source>
</evidence>
<dbReference type="GO" id="GO:0015697">
    <property type="term" value="P:quaternary ammonium group transport"/>
    <property type="evidence" value="ECO:0007669"/>
    <property type="project" value="UniProtKB-ARBA"/>
</dbReference>
<comment type="caution">
    <text evidence="6">The sequence shown here is derived from an EMBL/GenBank/DDBJ whole genome shotgun (WGS) entry which is preliminary data.</text>
</comment>
<accession>A0A3S0RG48</accession>
<feature type="domain" description="ABC transporter" evidence="5">
    <location>
        <begin position="13"/>
        <end position="246"/>
    </location>
</feature>
<dbReference type="OrthoDB" id="9802264at2"/>
<dbReference type="Pfam" id="PF00005">
    <property type="entry name" value="ABC_tran"/>
    <property type="match status" value="1"/>
</dbReference>
<keyword evidence="2" id="KW-0813">Transport</keyword>
<proteinExistence type="inferred from homology"/>
<protein>
    <submittedName>
        <fullName evidence="6">ATP-binding cassette domain-containing protein</fullName>
    </submittedName>
</protein>
<comment type="similarity">
    <text evidence="1">Belongs to the ABC transporter superfamily.</text>
</comment>
<evidence type="ECO:0000256" key="1">
    <source>
        <dbReference type="ARBA" id="ARBA00005417"/>
    </source>
</evidence>
<dbReference type="AlphaFoldDB" id="A0A3S0RG48"/>
<dbReference type="PANTHER" id="PTHR43117:SF4">
    <property type="entry name" value="OSMOPROTECTANT IMPORT ATP-BINDING PROTEIN OSMV"/>
    <property type="match status" value="1"/>
</dbReference>
<dbReference type="InterPro" id="IPR003439">
    <property type="entry name" value="ABC_transporter-like_ATP-bd"/>
</dbReference>
<dbReference type="SUPFAM" id="SSF52540">
    <property type="entry name" value="P-loop containing nucleoside triphosphate hydrolases"/>
    <property type="match status" value="1"/>
</dbReference>
<dbReference type="EMBL" id="RYZR01000002">
    <property type="protein sequence ID" value="RUL66513.1"/>
    <property type="molecule type" value="Genomic_DNA"/>
</dbReference>
<dbReference type="GO" id="GO:0016887">
    <property type="term" value="F:ATP hydrolysis activity"/>
    <property type="evidence" value="ECO:0007669"/>
    <property type="project" value="InterPro"/>
</dbReference>
<keyword evidence="7" id="KW-1185">Reference proteome</keyword>
<evidence type="ECO:0000256" key="2">
    <source>
        <dbReference type="ARBA" id="ARBA00022448"/>
    </source>
</evidence>
<organism evidence="6 7">
    <name type="scientific">Dyella dinghuensis</name>
    <dbReference type="NCBI Taxonomy" id="1920169"/>
    <lineage>
        <taxon>Bacteria</taxon>
        <taxon>Pseudomonadati</taxon>
        <taxon>Pseudomonadota</taxon>
        <taxon>Gammaproteobacteria</taxon>
        <taxon>Lysobacterales</taxon>
        <taxon>Rhodanobacteraceae</taxon>
        <taxon>Dyella</taxon>
    </lineage>
</organism>
<dbReference type="Proteomes" id="UP000267077">
    <property type="component" value="Unassembled WGS sequence"/>
</dbReference>
<reference evidence="6 7" key="1">
    <citation type="submission" date="2018-12" db="EMBL/GenBank/DDBJ databases">
        <title>Dyella dinghuensis sp. nov. DHOA06 and Dyella choica sp. nov. 4M-K27, isolated from forest soil.</title>
        <authorList>
            <person name="Qiu L.-H."/>
            <person name="Gao Z.-H."/>
        </authorList>
    </citation>
    <scope>NUCLEOTIDE SEQUENCE [LARGE SCALE GENOMIC DNA]</scope>
    <source>
        <strain evidence="6 7">DHOA06</strain>
    </source>
</reference>
<evidence type="ECO:0000256" key="3">
    <source>
        <dbReference type="ARBA" id="ARBA00022741"/>
    </source>
</evidence>
<evidence type="ECO:0000256" key="4">
    <source>
        <dbReference type="ARBA" id="ARBA00022840"/>
    </source>
</evidence>
<dbReference type="FunFam" id="3.40.50.300:FF:000425">
    <property type="entry name" value="Probable ABC transporter, ATP-binding subunit"/>
    <property type="match status" value="1"/>
</dbReference>
<keyword evidence="3" id="KW-0547">Nucleotide-binding</keyword>
<name>A0A3S0RG48_9GAMM</name>
<gene>
    <name evidence="6" type="ORF">EKH79_01400</name>
</gene>
<dbReference type="InterPro" id="IPR027417">
    <property type="entry name" value="P-loop_NTPase"/>
</dbReference>
<dbReference type="PROSITE" id="PS50893">
    <property type="entry name" value="ABC_TRANSPORTER_2"/>
    <property type="match status" value="1"/>
</dbReference>
<evidence type="ECO:0000259" key="5">
    <source>
        <dbReference type="PROSITE" id="PS50893"/>
    </source>
</evidence>
<dbReference type="RefSeq" id="WP_126672010.1">
    <property type="nucleotide sequence ID" value="NZ_RYZR01000002.1"/>
</dbReference>
<dbReference type="GO" id="GO:0005524">
    <property type="term" value="F:ATP binding"/>
    <property type="evidence" value="ECO:0007669"/>
    <property type="project" value="UniProtKB-KW"/>
</dbReference>
<dbReference type="SMART" id="SM00382">
    <property type="entry name" value="AAA"/>
    <property type="match status" value="1"/>
</dbReference>
<dbReference type="PANTHER" id="PTHR43117">
    <property type="entry name" value="OSMOPROTECTANT IMPORT ATP-BINDING PROTEIN OSMV"/>
    <property type="match status" value="1"/>
</dbReference>
<dbReference type="InterPro" id="IPR003593">
    <property type="entry name" value="AAA+_ATPase"/>
</dbReference>
<evidence type="ECO:0000313" key="6">
    <source>
        <dbReference type="EMBL" id="RUL66513.1"/>
    </source>
</evidence>